<dbReference type="Proteomes" id="UP001293593">
    <property type="component" value="Unassembled WGS sequence"/>
</dbReference>
<protein>
    <submittedName>
        <fullName evidence="1">Uncharacterized protein</fullName>
    </submittedName>
</protein>
<organism evidence="1 2">
    <name type="scientific">Acacia crassicarpa</name>
    <name type="common">northern wattle</name>
    <dbReference type="NCBI Taxonomy" id="499986"/>
    <lineage>
        <taxon>Eukaryota</taxon>
        <taxon>Viridiplantae</taxon>
        <taxon>Streptophyta</taxon>
        <taxon>Embryophyta</taxon>
        <taxon>Tracheophyta</taxon>
        <taxon>Spermatophyta</taxon>
        <taxon>Magnoliopsida</taxon>
        <taxon>eudicotyledons</taxon>
        <taxon>Gunneridae</taxon>
        <taxon>Pentapetalae</taxon>
        <taxon>rosids</taxon>
        <taxon>fabids</taxon>
        <taxon>Fabales</taxon>
        <taxon>Fabaceae</taxon>
        <taxon>Caesalpinioideae</taxon>
        <taxon>mimosoid clade</taxon>
        <taxon>Acacieae</taxon>
        <taxon>Acacia</taxon>
    </lineage>
</organism>
<evidence type="ECO:0000313" key="2">
    <source>
        <dbReference type="Proteomes" id="UP001293593"/>
    </source>
</evidence>
<gene>
    <name evidence="1" type="ORF">QN277_000617</name>
</gene>
<comment type="caution">
    <text evidence="1">The sequence shown here is derived from an EMBL/GenBank/DDBJ whole genome shotgun (WGS) entry which is preliminary data.</text>
</comment>
<proteinExistence type="predicted"/>
<reference evidence="1" key="1">
    <citation type="submission" date="2023-10" db="EMBL/GenBank/DDBJ databases">
        <title>Chromosome-level genome of the transformable northern wattle, Acacia crassicarpa.</title>
        <authorList>
            <person name="Massaro I."/>
            <person name="Sinha N.R."/>
            <person name="Poethig S."/>
            <person name="Leichty A.R."/>
        </authorList>
    </citation>
    <scope>NUCLEOTIDE SEQUENCE</scope>
    <source>
        <strain evidence="1">Acra3RX</strain>
        <tissue evidence="1">Leaf</tissue>
    </source>
</reference>
<sequence>MYHPNNPNFCLPENHRSCVFSRVFDALKQGGEFNMDLSLFLKVLISQPRMMKAIYGFLRSVLESGAKGYEVCLGVTIFELCLVAMLLKRHGKQLFYIGGGGHFALYLDGDL</sequence>
<dbReference type="AlphaFoldDB" id="A0AAE1N6G5"/>
<dbReference type="EMBL" id="JAWXYG010000001">
    <property type="protein sequence ID" value="KAK4283692.1"/>
    <property type="molecule type" value="Genomic_DNA"/>
</dbReference>
<accession>A0AAE1N6G5</accession>
<evidence type="ECO:0000313" key="1">
    <source>
        <dbReference type="EMBL" id="KAK4283692.1"/>
    </source>
</evidence>
<name>A0AAE1N6G5_9FABA</name>
<keyword evidence="2" id="KW-1185">Reference proteome</keyword>